<feature type="transmembrane region" description="Helical" evidence="1">
    <location>
        <begin position="55"/>
        <end position="75"/>
    </location>
</feature>
<dbReference type="Proteomes" id="UP001059380">
    <property type="component" value="Chromosome"/>
</dbReference>
<feature type="transmembrane region" description="Helical" evidence="1">
    <location>
        <begin position="146"/>
        <end position="170"/>
    </location>
</feature>
<evidence type="ECO:0008006" key="4">
    <source>
        <dbReference type="Google" id="ProtNLM"/>
    </source>
</evidence>
<organism evidence="2 3">
    <name type="scientific">Occallatibacter riparius</name>
    <dbReference type="NCBI Taxonomy" id="1002689"/>
    <lineage>
        <taxon>Bacteria</taxon>
        <taxon>Pseudomonadati</taxon>
        <taxon>Acidobacteriota</taxon>
        <taxon>Terriglobia</taxon>
        <taxon>Terriglobales</taxon>
        <taxon>Acidobacteriaceae</taxon>
        <taxon>Occallatibacter</taxon>
    </lineage>
</organism>
<keyword evidence="1" id="KW-1133">Transmembrane helix</keyword>
<reference evidence="2" key="1">
    <citation type="submission" date="2021-04" db="EMBL/GenBank/DDBJ databases">
        <title>Phylogenetic analysis of Acidobacteriaceae.</title>
        <authorList>
            <person name="Qiu L."/>
            <person name="Zhang Q."/>
        </authorList>
    </citation>
    <scope>NUCLEOTIDE SEQUENCE</scope>
    <source>
        <strain evidence="2">DSM 25168</strain>
    </source>
</reference>
<evidence type="ECO:0000256" key="1">
    <source>
        <dbReference type="SAM" id="Phobius"/>
    </source>
</evidence>
<gene>
    <name evidence="2" type="ORF">MOP44_27565</name>
</gene>
<dbReference type="RefSeq" id="WP_260793797.1">
    <property type="nucleotide sequence ID" value="NZ_CP093313.1"/>
</dbReference>
<evidence type="ECO:0000313" key="2">
    <source>
        <dbReference type="EMBL" id="UWZ84292.1"/>
    </source>
</evidence>
<feature type="transmembrane region" description="Helical" evidence="1">
    <location>
        <begin position="245"/>
        <end position="267"/>
    </location>
</feature>
<keyword evidence="3" id="KW-1185">Reference proteome</keyword>
<sequence>MNQPLRPMRLGELLDRAIQLLRTNLGLFFGIALPPAIAQFAMSTAGDFFRADGRGIGYAISGLTVIVLLLGNLIITPVATAAQCWATSQLSLSRAATVRSAYGSFSNRKASLVGLAIMQGLMSFWPVVILYFVATALLSALHSKGGVAFAVIIVALCAIPCGLVWARYLLAFPATAILRTPAGPSIDRSVTLGDGYRWKVMWAGLLPLGILWALKGSGDWLIGLLNAWGPFARHSDFLAPFLVNFWNLLVDLVFMPLEFIALTLVYYDLCVRKEGLDIALMMEQAGMETIAEPAALTSAGEEPA</sequence>
<keyword evidence="1" id="KW-0812">Transmembrane</keyword>
<feature type="transmembrane region" description="Helical" evidence="1">
    <location>
        <begin position="21"/>
        <end position="43"/>
    </location>
</feature>
<dbReference type="EMBL" id="CP093313">
    <property type="protein sequence ID" value="UWZ84292.1"/>
    <property type="molecule type" value="Genomic_DNA"/>
</dbReference>
<protein>
    <recommendedName>
        <fullName evidence="4">Glycerophosphoryl diester phosphodiesterase membrane domain-containing protein</fullName>
    </recommendedName>
</protein>
<feature type="transmembrane region" description="Helical" evidence="1">
    <location>
        <begin position="205"/>
        <end position="225"/>
    </location>
</feature>
<dbReference type="KEGG" id="orp:MOP44_27565"/>
<feature type="transmembrane region" description="Helical" evidence="1">
    <location>
        <begin position="112"/>
        <end position="134"/>
    </location>
</feature>
<keyword evidence="1" id="KW-0472">Membrane</keyword>
<dbReference type="AlphaFoldDB" id="A0A9J7BN25"/>
<proteinExistence type="predicted"/>
<accession>A0A9J7BN25</accession>
<evidence type="ECO:0000313" key="3">
    <source>
        <dbReference type="Proteomes" id="UP001059380"/>
    </source>
</evidence>
<name>A0A9J7BN25_9BACT</name>